<feature type="domain" description="Secretion system C-terminal sorting" evidence="1">
    <location>
        <begin position="1760"/>
        <end position="1830"/>
    </location>
</feature>
<reference evidence="3" key="1">
    <citation type="journal article" date="2019" name="Int. J. Syst. Evol. Microbiol.">
        <title>The Global Catalogue of Microorganisms (GCM) 10K type strain sequencing project: providing services to taxonomists for standard genome sequencing and annotation.</title>
        <authorList>
            <consortium name="The Broad Institute Genomics Platform"/>
            <consortium name="The Broad Institute Genome Sequencing Center for Infectious Disease"/>
            <person name="Wu L."/>
            <person name="Ma J."/>
        </authorList>
    </citation>
    <scope>NUCLEOTIDE SEQUENCE [LARGE SCALE GENOMIC DNA]</scope>
    <source>
        <strain evidence="3">KACC 12602</strain>
    </source>
</reference>
<protein>
    <submittedName>
        <fullName evidence="2">T9SS type A sorting domain-containing protein</fullName>
    </submittedName>
</protein>
<evidence type="ECO:0000313" key="2">
    <source>
        <dbReference type="EMBL" id="MFC5271947.1"/>
    </source>
</evidence>
<dbReference type="NCBIfam" id="TIGR04183">
    <property type="entry name" value="Por_Secre_tail"/>
    <property type="match status" value="1"/>
</dbReference>
<dbReference type="Gene3D" id="2.60.40.2700">
    <property type="match status" value="1"/>
</dbReference>
<accession>A0ABW0EC56</accession>
<dbReference type="InterPro" id="IPR026444">
    <property type="entry name" value="Secre_tail"/>
</dbReference>
<organism evidence="2 3">
    <name type="scientific">Adhaeribacter terreus</name>
    <dbReference type="NCBI Taxonomy" id="529703"/>
    <lineage>
        <taxon>Bacteria</taxon>
        <taxon>Pseudomonadati</taxon>
        <taxon>Bacteroidota</taxon>
        <taxon>Cytophagia</taxon>
        <taxon>Cytophagales</taxon>
        <taxon>Hymenobacteraceae</taxon>
        <taxon>Adhaeribacter</taxon>
    </lineage>
</organism>
<keyword evidence="3" id="KW-1185">Reference proteome</keyword>
<dbReference type="Proteomes" id="UP001596161">
    <property type="component" value="Unassembled WGS sequence"/>
</dbReference>
<dbReference type="Pfam" id="PF18962">
    <property type="entry name" value="Por_Secre_tail"/>
    <property type="match status" value="1"/>
</dbReference>
<evidence type="ECO:0000259" key="1">
    <source>
        <dbReference type="Pfam" id="PF18962"/>
    </source>
</evidence>
<dbReference type="InterPro" id="IPR013783">
    <property type="entry name" value="Ig-like_fold"/>
</dbReference>
<comment type="caution">
    <text evidence="2">The sequence shown here is derived from an EMBL/GenBank/DDBJ whole genome shotgun (WGS) entry which is preliminary data.</text>
</comment>
<sequence length="1834" mass="190654">MDLFLQKCFSRLKHSVWVVGLVLCLLPEVGWGQITENFQSWTAKGSYGNYSQAVNYPAPVGNKTWAVTSCIVTPNGGASTPGSTGFVQMQASNGIITLPSLDKIEKITILFRVSSTSGASMKLQKKVGNGSFQDLITWSNFQNTNVSTYEYLVNDNSNDIVLQLVDNGTRANYVHDVIVTSLPSGPTLSTPTLSGTSPYCQGSSFNVSFTTTGTFNTGNTFNIQLSDATGSFSSPINIGSGNSSTVGVTMPVSVSGSGYKMRVVSTDPVINGDPSGVFTISEIPATNIPSLSSSTAQTITTNSLGTAITASTLAASTFSWQYATASGGTYTPISGATNSSYTPNGADFTGTGVFYLIAVATSNCGAVTGTSTEVIITVNQGASSLSKIEAVSSSEAITISSIINTNPITSNSDGTQVWQFNLTDGDATSDDADNLPTIYKSFVINPNTGNTVSDWSAAIADAQFLDISNGNVIPGVVSIAAGSITFTPTTAISVADGIGSFKTIGIRLSLKTALPANSDNKVFAFKLTNATTTVEGPVLSSQLASYSIGSDNTKNKIGVTATKLRFVQQPSNVFTNVAMSQAVSVEAIDANNNRDLEFNTAIEIAASGATLSASPVSVIASGGLATFSSLTFTTPGTGVTLLASRGYTNDWTITSNNFNVTNAAPIMTFKQGSNNISNGGAYTFTTPVAVGANGTTVSFTIGNTGNADLTNIVASVTSGFEITNTPATTVPVGSSTISVNVRLKPTTVGTISGTLTITSNDSQSPYIINLSGTGTPNNVSDIVATAGFVYPTNINYKQYQASTINTITDGVPVFGFTLRDGGSAANDADILPTTLESLAFSSVQNAGAIRAAALFKGSTLIASTNTIGSNINFTNLPTIGANTLSAPDNGSADFTLVVTFTTTVTDNSQLKFTIANAGAIPAGNNASSLMFSFSNLISNTTGSNNRLAVTANTLAWNIHPVDGEVNVNLNPFSFIATDEHGNTDLDASCTISLTASVAGFTSSATYSFTNGIATVSNAKFSNLQTGVTISATAQGCLSNATVTSDPFNIVSLAIVNGDYRSTSNGTSIGSATWEKFNGTTWVSSGAPTTNVSPNTVFINNNISSGSFTQGKIVVLSGANFTITGSSTVTNKLSVKNGGTLKVSAGLTLTGANLNVEDGGTFVLNNTGIAHTSAIWEGTENFYPNSNVVVQTWTSGNRIYDANIDLNEQGYAFGNLTIEATNNITLVNGNQNNLKLVQNNLTINTASTVTGNNNNSNIEVGNLYLNSGNFTVYSASGTPVFTVNGNTEFNAGTVNLNSTSNGSAAVTLKFLGNLKLAAGTTLMSGDAGSIVTFNGSSVQQLDVASTLASANIVYNIKYGAHVQLANRNLALNNTGAILTIEDGGILDFNGYNITGTGSFVLANGGTIKITDPAGIVSSGSTGNVQVTPRTFGISNYIYNGTTPQNTGIGIPATVAGLTIQNPNGVTLNKAIEVSSLTLNQGKLTTTLANLVTIPATGTVSATEPTTSYVDGPLAYKVTEPKLLKFPIGKGTNVRPIELNIVTQGAGENIYTAEQFDSPYPTNITLPNDITHISKVRYFSISKTGSANVSANVKLTYAADDIVTDETKLTIVKYSGGVAEDLYATASGNATSGTITSIDFSSFSDFVLANKTGGTNPLPVELLSFQAKAAENAINLSWETASEKNSSHFEIQRSQDARTFETIGSEKAQGNSQHLKRYAFADKNPLAGLAYYRLKQVDLDGTVAFSKIEQVNNQVGKPEIRLYPNPTAGKLTISLPELSAAEVKVMNVLGQIVLMKKAINTKTLDLELSHFPAGTYQVVVVSDKFQLVKKVVKTAN</sequence>
<proteinExistence type="predicted"/>
<name>A0ABW0EC56_9BACT</name>
<dbReference type="EMBL" id="JBHSKT010000010">
    <property type="protein sequence ID" value="MFC5271947.1"/>
    <property type="molecule type" value="Genomic_DNA"/>
</dbReference>
<gene>
    <name evidence="2" type="ORF">ACFPIB_15120</name>
</gene>
<evidence type="ECO:0000313" key="3">
    <source>
        <dbReference type="Proteomes" id="UP001596161"/>
    </source>
</evidence>
<dbReference type="RefSeq" id="WP_378018304.1">
    <property type="nucleotide sequence ID" value="NZ_JBHSKT010000010.1"/>
</dbReference>
<dbReference type="Gene3D" id="2.60.40.10">
    <property type="entry name" value="Immunoglobulins"/>
    <property type="match status" value="2"/>
</dbReference>